<dbReference type="Gene3D" id="2.10.50.10">
    <property type="entry name" value="Tumor Necrosis Factor Receptor, subunit A, domain 2"/>
    <property type="match status" value="2"/>
</dbReference>
<feature type="disulfide bond" evidence="6">
    <location>
        <begin position="87"/>
        <end position="102"/>
    </location>
</feature>
<dbReference type="GO" id="GO:0009897">
    <property type="term" value="C:external side of plasma membrane"/>
    <property type="evidence" value="ECO:0007669"/>
    <property type="project" value="TreeGrafter"/>
</dbReference>
<evidence type="ECO:0000256" key="2">
    <source>
        <dbReference type="ARBA" id="ARBA00022729"/>
    </source>
</evidence>
<dbReference type="InterPro" id="IPR001368">
    <property type="entry name" value="TNFR/NGFR_Cys_rich_reg"/>
</dbReference>
<dbReference type="GO" id="GO:0097049">
    <property type="term" value="P:motor neuron apoptotic process"/>
    <property type="evidence" value="ECO:0007669"/>
    <property type="project" value="TreeGrafter"/>
</dbReference>
<dbReference type="InterPro" id="IPR000488">
    <property type="entry name" value="Death_dom"/>
</dbReference>
<keyword evidence="5" id="KW-0325">Glycoprotein</keyword>
<evidence type="ECO:0000256" key="5">
    <source>
        <dbReference type="ARBA" id="ARBA00023180"/>
    </source>
</evidence>
<keyword evidence="1" id="KW-0053">Apoptosis</keyword>
<name>A0A3Q3WL91_MOLML</name>
<dbReference type="STRING" id="94237.ENSMMOP00000013107"/>
<comment type="caution">
    <text evidence="6">Lacks conserved residue(s) required for the propagation of feature annotation.</text>
</comment>
<proteinExistence type="predicted"/>
<reference evidence="9" key="2">
    <citation type="submission" date="2025-09" db="UniProtKB">
        <authorList>
            <consortium name="Ensembl"/>
        </authorList>
    </citation>
    <scope>IDENTIFICATION</scope>
</reference>
<protein>
    <submittedName>
        <fullName evidence="9">Uncharacterized protein</fullName>
    </submittedName>
</protein>
<dbReference type="PROSITE" id="PS50050">
    <property type="entry name" value="TNFR_NGFR_2"/>
    <property type="match status" value="2"/>
</dbReference>
<evidence type="ECO:0000313" key="9">
    <source>
        <dbReference type="Ensembl" id="ENSMMOP00000013107.1"/>
    </source>
</evidence>
<dbReference type="GO" id="GO:0032872">
    <property type="term" value="P:regulation of stress-activated MAPK cascade"/>
    <property type="evidence" value="ECO:0007669"/>
    <property type="project" value="TreeGrafter"/>
</dbReference>
<dbReference type="PANTHER" id="PTHR46874">
    <property type="entry name" value="TUMOR NECROSIS FACTOR RECEPTOR SUPERFAMILY MEMBER 6"/>
    <property type="match status" value="1"/>
</dbReference>
<feature type="domain" description="TNFR-Cys" evidence="8">
    <location>
        <begin position="86"/>
        <end position="129"/>
    </location>
</feature>
<dbReference type="PROSITE" id="PS50017">
    <property type="entry name" value="DEATH_DOMAIN"/>
    <property type="match status" value="1"/>
</dbReference>
<dbReference type="OMA" id="RDTKCRC"/>
<dbReference type="GO" id="GO:0043066">
    <property type="term" value="P:negative regulation of apoptotic process"/>
    <property type="evidence" value="ECO:0007669"/>
    <property type="project" value="TreeGrafter"/>
</dbReference>
<dbReference type="Pfam" id="PF00531">
    <property type="entry name" value="Death"/>
    <property type="match status" value="1"/>
</dbReference>
<dbReference type="Ensembl" id="ENSMMOT00000013319.1">
    <property type="protein sequence ID" value="ENSMMOP00000013107.1"/>
    <property type="gene ID" value="ENSMMOG00000010069.1"/>
</dbReference>
<dbReference type="SUPFAM" id="SSF57586">
    <property type="entry name" value="TNF receptor-like"/>
    <property type="match status" value="2"/>
</dbReference>
<dbReference type="GO" id="GO:0031265">
    <property type="term" value="C:CD95 death-inducing signaling complex"/>
    <property type="evidence" value="ECO:0007669"/>
    <property type="project" value="TreeGrafter"/>
</dbReference>
<feature type="domain" description="TNFR-Cys" evidence="8">
    <location>
        <begin position="130"/>
        <end position="170"/>
    </location>
</feature>
<dbReference type="InterPro" id="IPR011029">
    <property type="entry name" value="DEATH-like_dom_sf"/>
</dbReference>
<feature type="repeat" description="TNFR-Cys" evidence="6">
    <location>
        <begin position="130"/>
        <end position="170"/>
    </location>
</feature>
<dbReference type="AlphaFoldDB" id="A0A3Q3WL91"/>
<feature type="domain" description="Death" evidence="7">
    <location>
        <begin position="224"/>
        <end position="291"/>
    </location>
</feature>
<reference evidence="9" key="1">
    <citation type="submission" date="2025-08" db="UniProtKB">
        <authorList>
            <consortium name="Ensembl"/>
        </authorList>
    </citation>
    <scope>IDENTIFICATION</scope>
</reference>
<evidence type="ECO:0000256" key="3">
    <source>
        <dbReference type="ARBA" id="ARBA00022737"/>
    </source>
</evidence>
<sequence length="304" mass="34335">RAQCGINGLWHNLERCWFVFTQREERLYLLLRTLISSLFLIIALARSHECVDGTYRHDGRYCCRCGVGLRVDEHCTENLGNGKCESCPDETYSSEPNGQTFCEPCTSCSQPNDNLEVAENCSPASNRRCQCQKDHYCASGTENCRLCHPCNKCGAEGIKVECTGNNNTVCNDKIEGKAYLSATICHVLCCINWNLSCLSLYFLERDIGPLLPDIAKVIGWRNMRDVAMRSSILDTVIESCRLNHPGDTQEQTLELLKTWVEKEGSDAGKKLVECLRKSHKNTKAKKILYHLEHCHNPVFLGTNF</sequence>
<dbReference type="PANTHER" id="PTHR46874:SF1">
    <property type="entry name" value="TUMOR NECROSIS FACTOR RECEPTOR SUPERFAMILY MEMBER 6"/>
    <property type="match status" value="1"/>
</dbReference>
<dbReference type="Proteomes" id="UP000261620">
    <property type="component" value="Unplaced"/>
</dbReference>
<accession>A0A3Q3WL91</accession>
<keyword evidence="4 6" id="KW-1015">Disulfide bond</keyword>
<evidence type="ECO:0000256" key="4">
    <source>
        <dbReference type="ARBA" id="ARBA00023157"/>
    </source>
</evidence>
<dbReference type="GO" id="GO:0097192">
    <property type="term" value="P:extrinsic apoptotic signaling pathway in absence of ligand"/>
    <property type="evidence" value="ECO:0007669"/>
    <property type="project" value="TreeGrafter"/>
</dbReference>
<evidence type="ECO:0000256" key="6">
    <source>
        <dbReference type="PROSITE-ProRule" id="PRU00206"/>
    </source>
</evidence>
<dbReference type="SMART" id="SM00208">
    <property type="entry name" value="TNFR"/>
    <property type="match status" value="3"/>
</dbReference>
<keyword evidence="2" id="KW-0732">Signal</keyword>
<evidence type="ECO:0000256" key="1">
    <source>
        <dbReference type="ARBA" id="ARBA00022703"/>
    </source>
</evidence>
<evidence type="ECO:0000313" key="10">
    <source>
        <dbReference type="Proteomes" id="UP000261620"/>
    </source>
</evidence>
<dbReference type="Pfam" id="PF00020">
    <property type="entry name" value="TNFR_c6"/>
    <property type="match status" value="1"/>
</dbReference>
<keyword evidence="3" id="KW-0677">Repeat</keyword>
<evidence type="ECO:0000259" key="7">
    <source>
        <dbReference type="PROSITE" id="PS50017"/>
    </source>
</evidence>
<organism evidence="9 10">
    <name type="scientific">Mola mola</name>
    <name type="common">Ocean sunfish</name>
    <name type="synonym">Tetraodon mola</name>
    <dbReference type="NCBI Taxonomy" id="94237"/>
    <lineage>
        <taxon>Eukaryota</taxon>
        <taxon>Metazoa</taxon>
        <taxon>Chordata</taxon>
        <taxon>Craniata</taxon>
        <taxon>Vertebrata</taxon>
        <taxon>Euteleostomi</taxon>
        <taxon>Actinopterygii</taxon>
        <taxon>Neopterygii</taxon>
        <taxon>Teleostei</taxon>
        <taxon>Neoteleostei</taxon>
        <taxon>Acanthomorphata</taxon>
        <taxon>Eupercaria</taxon>
        <taxon>Tetraodontiformes</taxon>
        <taxon>Molidae</taxon>
        <taxon>Mola</taxon>
    </lineage>
</organism>
<feature type="repeat" description="TNFR-Cys" evidence="6">
    <location>
        <begin position="86"/>
        <end position="129"/>
    </location>
</feature>
<dbReference type="SUPFAM" id="SSF47986">
    <property type="entry name" value="DEATH domain"/>
    <property type="match status" value="1"/>
</dbReference>
<dbReference type="Gene3D" id="1.10.533.10">
    <property type="entry name" value="Death Domain, Fas"/>
    <property type="match status" value="1"/>
</dbReference>
<dbReference type="GO" id="GO:0045121">
    <property type="term" value="C:membrane raft"/>
    <property type="evidence" value="ECO:0007669"/>
    <property type="project" value="TreeGrafter"/>
</dbReference>
<dbReference type="GO" id="GO:0006924">
    <property type="term" value="P:activation-induced cell death of T cells"/>
    <property type="evidence" value="ECO:0007669"/>
    <property type="project" value="TreeGrafter"/>
</dbReference>
<dbReference type="GO" id="GO:0005031">
    <property type="term" value="F:tumor necrosis factor receptor activity"/>
    <property type="evidence" value="ECO:0007669"/>
    <property type="project" value="TreeGrafter"/>
</dbReference>
<dbReference type="GO" id="GO:0097527">
    <property type="term" value="P:necroptotic signaling pathway"/>
    <property type="evidence" value="ECO:0007669"/>
    <property type="project" value="TreeGrafter"/>
</dbReference>
<evidence type="ECO:0000259" key="8">
    <source>
        <dbReference type="PROSITE" id="PS50050"/>
    </source>
</evidence>
<keyword evidence="10" id="KW-1185">Reference proteome</keyword>